<proteinExistence type="predicted"/>
<keyword evidence="2" id="KW-1185">Reference proteome</keyword>
<gene>
    <name evidence="1" type="ORF">KIN20_006348</name>
</gene>
<comment type="caution">
    <text evidence="1">The sequence shown here is derived from an EMBL/GenBank/DDBJ whole genome shotgun (WGS) entry which is preliminary data.</text>
</comment>
<dbReference type="InterPro" id="IPR028150">
    <property type="entry name" value="Lustrin_cystein"/>
</dbReference>
<protein>
    <submittedName>
        <fullName evidence="1">Uncharacterized protein</fullName>
    </submittedName>
</protein>
<dbReference type="EMBL" id="JAHQIW010000887">
    <property type="protein sequence ID" value="KAJ1350543.1"/>
    <property type="molecule type" value="Genomic_DNA"/>
</dbReference>
<evidence type="ECO:0000313" key="1">
    <source>
        <dbReference type="EMBL" id="KAJ1350543.1"/>
    </source>
</evidence>
<dbReference type="AlphaFoldDB" id="A0AAD5M4M5"/>
<dbReference type="Pfam" id="PF14625">
    <property type="entry name" value="Lustrin_cystein"/>
    <property type="match status" value="2"/>
</dbReference>
<dbReference type="InterPro" id="IPR006150">
    <property type="entry name" value="Cys_repeat_1"/>
</dbReference>
<dbReference type="Proteomes" id="UP001196413">
    <property type="component" value="Unassembled WGS sequence"/>
</dbReference>
<name>A0AAD5M4M5_PARTN</name>
<reference evidence="1" key="1">
    <citation type="submission" date="2021-06" db="EMBL/GenBank/DDBJ databases">
        <title>Parelaphostrongylus tenuis whole genome reference sequence.</title>
        <authorList>
            <person name="Garwood T.J."/>
            <person name="Larsen P.A."/>
            <person name="Fountain-Jones N.M."/>
            <person name="Garbe J.R."/>
            <person name="Macchietto M.G."/>
            <person name="Kania S.A."/>
            <person name="Gerhold R.W."/>
            <person name="Richards J.E."/>
            <person name="Wolf T.M."/>
        </authorList>
    </citation>
    <scope>NUCLEOTIDE SEQUENCE</scope>
    <source>
        <strain evidence="1">MNPRO001-30</strain>
        <tissue evidence="1">Meninges</tissue>
    </source>
</reference>
<accession>A0AAD5M4M5</accession>
<organism evidence="1 2">
    <name type="scientific">Parelaphostrongylus tenuis</name>
    <name type="common">Meningeal worm</name>
    <dbReference type="NCBI Taxonomy" id="148309"/>
    <lineage>
        <taxon>Eukaryota</taxon>
        <taxon>Metazoa</taxon>
        <taxon>Ecdysozoa</taxon>
        <taxon>Nematoda</taxon>
        <taxon>Chromadorea</taxon>
        <taxon>Rhabditida</taxon>
        <taxon>Rhabditina</taxon>
        <taxon>Rhabditomorpha</taxon>
        <taxon>Strongyloidea</taxon>
        <taxon>Metastrongylidae</taxon>
        <taxon>Parelaphostrongylus</taxon>
    </lineage>
</organism>
<dbReference type="SMART" id="SM00289">
    <property type="entry name" value="WR1"/>
    <property type="match status" value="2"/>
</dbReference>
<sequence>MTAVLTPPPSYLGLAVEARDSDAACETGETYWLTARNLEKAHITIVKISRIIASSHPYLDDQDQLAYDMSSTIIHELSARKGLPLMDFAGNIKRCDADRVPCPGSHECIGKGMTSVCCERAGTTMMQHQSYVAHLRLPVVVETKTTSKRKANVLNFAVLRVSVTSQQSFSLLTGYSTRRRLWQWASQGRRDETIDIFVSKWSVTSSGTHLPAKNSASTIALEGKPKLCDPDRHDSCPKQYTCQKARNSEHVCCTRPLSCPDGMKTLRENGKTMQPKKEKHSSMVTQLLLNLTCSGQRVPEL</sequence>
<evidence type="ECO:0000313" key="2">
    <source>
        <dbReference type="Proteomes" id="UP001196413"/>
    </source>
</evidence>